<dbReference type="InterPro" id="IPR008737">
    <property type="entry name" value="DUF1758"/>
</dbReference>
<evidence type="ECO:0000313" key="3">
    <source>
        <dbReference type="EMBL" id="KIH68001.1"/>
    </source>
</evidence>
<gene>
    <name evidence="3" type="ORF">ANCDUO_01667</name>
</gene>
<dbReference type="Gene3D" id="2.40.70.10">
    <property type="entry name" value="Acid Proteases"/>
    <property type="match status" value="1"/>
</dbReference>
<dbReference type="GO" id="GO:0006508">
    <property type="term" value="P:proteolysis"/>
    <property type="evidence" value="ECO:0007669"/>
    <property type="project" value="InterPro"/>
</dbReference>
<dbReference type="SUPFAM" id="SSF50630">
    <property type="entry name" value="Acid proteases"/>
    <property type="match status" value="1"/>
</dbReference>
<feature type="domain" description="Peptidase A2" evidence="2">
    <location>
        <begin position="63"/>
        <end position="78"/>
    </location>
</feature>
<name>A0A0C2HEN2_9BILA</name>
<dbReference type="PROSITE" id="PS00141">
    <property type="entry name" value="ASP_PROTEASE"/>
    <property type="match status" value="1"/>
</dbReference>
<proteinExistence type="predicted"/>
<dbReference type="EMBL" id="KN726495">
    <property type="protein sequence ID" value="KIH68001.1"/>
    <property type="molecule type" value="Genomic_DNA"/>
</dbReference>
<evidence type="ECO:0000313" key="4">
    <source>
        <dbReference type="Proteomes" id="UP000054047"/>
    </source>
</evidence>
<evidence type="ECO:0000259" key="2">
    <source>
        <dbReference type="PROSITE" id="PS50175"/>
    </source>
</evidence>
<keyword evidence="4" id="KW-1185">Reference proteome</keyword>
<dbReference type="InterPro" id="IPR021109">
    <property type="entry name" value="Peptidase_aspartic_dom_sf"/>
</dbReference>
<evidence type="ECO:0000256" key="1">
    <source>
        <dbReference type="ARBA" id="ARBA00022801"/>
    </source>
</evidence>
<sequence>MQLEQKGVYLNGSYIVQRVLSKFRQDLQRRVLKDQIESYYSEREWSMGLKKVRDKKSGTLEDIEILLDTGADRSFIQRQLADDLVLPVMNKVDLSVCTIGDKSLKRQQYDVTPLQIWDASEDSHNFHLCKTDFITEKAKQVQLTPGDVEYLQNKNIRLSKMEHTSVNPQVLLGCDQLWPLLSTTNPQHVLPSGLMVIPSKLGYLLSGRQEQSSDKKHSLRKSENFHITRVGALDAEEVDEWDRYWSLDSSGIEDYAGTKCEEKAQVNAKIT</sequence>
<organism evidence="3 4">
    <name type="scientific">Ancylostoma duodenale</name>
    <dbReference type="NCBI Taxonomy" id="51022"/>
    <lineage>
        <taxon>Eukaryota</taxon>
        <taxon>Metazoa</taxon>
        <taxon>Ecdysozoa</taxon>
        <taxon>Nematoda</taxon>
        <taxon>Chromadorea</taxon>
        <taxon>Rhabditida</taxon>
        <taxon>Rhabditina</taxon>
        <taxon>Rhabditomorpha</taxon>
        <taxon>Strongyloidea</taxon>
        <taxon>Ancylostomatidae</taxon>
        <taxon>Ancylostomatinae</taxon>
        <taxon>Ancylostoma</taxon>
    </lineage>
</organism>
<dbReference type="Pfam" id="PF05585">
    <property type="entry name" value="DUF1758"/>
    <property type="match status" value="1"/>
</dbReference>
<dbReference type="PROSITE" id="PS50175">
    <property type="entry name" value="ASP_PROT_RETROV"/>
    <property type="match status" value="1"/>
</dbReference>
<dbReference type="InterPro" id="IPR001969">
    <property type="entry name" value="Aspartic_peptidase_AS"/>
</dbReference>
<accession>A0A0C2HEN2</accession>
<dbReference type="GO" id="GO:0004190">
    <property type="term" value="F:aspartic-type endopeptidase activity"/>
    <property type="evidence" value="ECO:0007669"/>
    <property type="project" value="InterPro"/>
</dbReference>
<dbReference type="OrthoDB" id="5851913at2759"/>
<dbReference type="AlphaFoldDB" id="A0A0C2HEN2"/>
<reference evidence="3 4" key="1">
    <citation type="submission" date="2013-12" db="EMBL/GenBank/DDBJ databases">
        <title>Draft genome of the parsitic nematode Ancylostoma duodenale.</title>
        <authorList>
            <person name="Mitreva M."/>
        </authorList>
    </citation>
    <scope>NUCLEOTIDE SEQUENCE [LARGE SCALE GENOMIC DNA]</scope>
    <source>
        <strain evidence="3 4">Zhejiang</strain>
    </source>
</reference>
<dbReference type="InterPro" id="IPR001995">
    <property type="entry name" value="Peptidase_A2_cat"/>
</dbReference>
<keyword evidence="1" id="KW-0378">Hydrolase</keyword>
<dbReference type="Proteomes" id="UP000054047">
    <property type="component" value="Unassembled WGS sequence"/>
</dbReference>
<protein>
    <recommendedName>
        <fullName evidence="2">Peptidase A2 domain-containing protein</fullName>
    </recommendedName>
</protein>